<feature type="transmembrane region" description="Helical" evidence="7">
    <location>
        <begin position="7"/>
        <end position="25"/>
    </location>
</feature>
<comment type="caution">
    <text evidence="9">The sequence shown here is derived from an EMBL/GenBank/DDBJ whole genome shotgun (WGS) entry which is preliminary data.</text>
</comment>
<dbReference type="NCBIfam" id="TIGR03025">
    <property type="entry name" value="EPS_sugtrans"/>
    <property type="match status" value="1"/>
</dbReference>
<dbReference type="InterPro" id="IPR003362">
    <property type="entry name" value="Bact_transf"/>
</dbReference>
<accession>A0AAN4W2K7</accession>
<evidence type="ECO:0000313" key="10">
    <source>
        <dbReference type="Proteomes" id="UP001310022"/>
    </source>
</evidence>
<keyword evidence="5 7" id="KW-1133">Transmembrane helix</keyword>
<dbReference type="PANTHER" id="PTHR30576:SF0">
    <property type="entry name" value="UNDECAPRENYL-PHOSPHATE N-ACETYLGALACTOSAMINYL 1-PHOSPHATE TRANSFERASE-RELATED"/>
    <property type="match status" value="1"/>
</dbReference>
<evidence type="ECO:0000313" key="9">
    <source>
        <dbReference type="EMBL" id="GJM63541.1"/>
    </source>
</evidence>
<keyword evidence="3" id="KW-0808">Transferase</keyword>
<feature type="transmembrane region" description="Helical" evidence="7">
    <location>
        <begin position="78"/>
        <end position="96"/>
    </location>
</feature>
<gene>
    <name evidence="9" type="ORF">PEDI_40930</name>
</gene>
<protein>
    <submittedName>
        <fullName evidence="9">Undecaprenyl-phosphate glucose phosphotransferase</fullName>
    </submittedName>
</protein>
<evidence type="ECO:0000256" key="3">
    <source>
        <dbReference type="ARBA" id="ARBA00022679"/>
    </source>
</evidence>
<dbReference type="GO" id="GO:0016020">
    <property type="term" value="C:membrane"/>
    <property type="evidence" value="ECO:0007669"/>
    <property type="project" value="UniProtKB-SubCell"/>
</dbReference>
<feature type="transmembrane region" description="Helical" evidence="7">
    <location>
        <begin position="102"/>
        <end position="128"/>
    </location>
</feature>
<dbReference type="PANTHER" id="PTHR30576">
    <property type="entry name" value="COLANIC BIOSYNTHESIS UDP-GLUCOSE LIPID CARRIER TRANSFERASE"/>
    <property type="match status" value="1"/>
</dbReference>
<sequence length="461" mass="54242">MKVRFNKFWLVFIALLDVIFIYSALEISFFMRFQNSYVEDWYKSFFLFFMLSFLAISTFVQMPNLYKRLSLVQILRSNFVVFLLHLCLLIGVLTFFNKADYSIPFIILSYMLSMLLTSSVRIVFVYLLERYSHKAYNHFNVAIYGNDKDAHKLKQYYEEEHTVGYQFNGLYYDENPEDPYGYGTDLRMLEQQCRSGKLDLVLVTEDIKIKGREVWERFSNVCDLYCVSLAISPQMSVELNRSVKELISFKDITMVLKRPLPLSYYSNVLAKRVFDILFSLMVIFLIFPILFPIVALLIKLESPGPIFYEQLRPGKKNKLFKCYKFRTMRVNANGHLQASKNDRRITRFGALMRKTSIDELPQFFNVLKGDMSVVGPRPNMVIQLEQFGKQFRSYSERHFVTPGITGYAQVNGFRGETREEGLMEKRVAYDVNYIENWSLSLDIKIIFLTVWNIFSGEENAY</sequence>
<name>A0AAN4W2K7_9BACT</name>
<dbReference type="Proteomes" id="UP001310022">
    <property type="component" value="Unassembled WGS sequence"/>
</dbReference>
<evidence type="ECO:0000256" key="7">
    <source>
        <dbReference type="SAM" id="Phobius"/>
    </source>
</evidence>
<dbReference type="GO" id="GO:0016780">
    <property type="term" value="F:phosphotransferase activity, for other substituted phosphate groups"/>
    <property type="evidence" value="ECO:0007669"/>
    <property type="project" value="TreeGrafter"/>
</dbReference>
<feature type="domain" description="Bacterial sugar transferase" evidence="8">
    <location>
        <begin position="271"/>
        <end position="454"/>
    </location>
</feature>
<dbReference type="InterPro" id="IPR017475">
    <property type="entry name" value="EPS_sugar_tfrase"/>
</dbReference>
<proteinExistence type="inferred from homology"/>
<keyword evidence="10" id="KW-1185">Reference proteome</keyword>
<evidence type="ECO:0000256" key="2">
    <source>
        <dbReference type="ARBA" id="ARBA00006464"/>
    </source>
</evidence>
<evidence type="ECO:0000256" key="1">
    <source>
        <dbReference type="ARBA" id="ARBA00004141"/>
    </source>
</evidence>
<dbReference type="EMBL" id="BQKE01000003">
    <property type="protein sequence ID" value="GJM63541.1"/>
    <property type="molecule type" value="Genomic_DNA"/>
</dbReference>
<dbReference type="AlphaFoldDB" id="A0AAN4W2K7"/>
<reference evidence="9 10" key="1">
    <citation type="submission" date="2021-12" db="EMBL/GenBank/DDBJ databases">
        <title>Genome sequencing of bacteria with rrn-lacking chromosome and rrn-plasmid.</title>
        <authorList>
            <person name="Anda M."/>
            <person name="Iwasaki W."/>
        </authorList>
    </citation>
    <scope>NUCLEOTIDE SEQUENCE [LARGE SCALE GENOMIC DNA]</scope>
    <source>
        <strain evidence="9 10">NBRC 15940</strain>
    </source>
</reference>
<evidence type="ECO:0000256" key="4">
    <source>
        <dbReference type="ARBA" id="ARBA00022692"/>
    </source>
</evidence>
<dbReference type="Pfam" id="PF02397">
    <property type="entry name" value="Bac_transf"/>
    <property type="match status" value="1"/>
</dbReference>
<evidence type="ECO:0000256" key="6">
    <source>
        <dbReference type="ARBA" id="ARBA00023136"/>
    </source>
</evidence>
<keyword evidence="4 7" id="KW-0812">Transmembrane</keyword>
<feature type="transmembrane region" description="Helical" evidence="7">
    <location>
        <begin position="45"/>
        <end position="66"/>
    </location>
</feature>
<dbReference type="RefSeq" id="WP_338238695.1">
    <property type="nucleotide sequence ID" value="NZ_BQKE01000003.1"/>
</dbReference>
<feature type="transmembrane region" description="Helical" evidence="7">
    <location>
        <begin position="276"/>
        <end position="298"/>
    </location>
</feature>
<evidence type="ECO:0000259" key="8">
    <source>
        <dbReference type="Pfam" id="PF02397"/>
    </source>
</evidence>
<comment type="subcellular location">
    <subcellularLocation>
        <location evidence="1">Membrane</location>
        <topology evidence="1">Multi-pass membrane protein</topology>
    </subcellularLocation>
</comment>
<evidence type="ECO:0000256" key="5">
    <source>
        <dbReference type="ARBA" id="ARBA00022989"/>
    </source>
</evidence>
<comment type="similarity">
    <text evidence="2">Belongs to the bacterial sugar transferase family.</text>
</comment>
<organism evidence="9 10">
    <name type="scientific">Persicobacter diffluens</name>
    <dbReference type="NCBI Taxonomy" id="981"/>
    <lineage>
        <taxon>Bacteria</taxon>
        <taxon>Pseudomonadati</taxon>
        <taxon>Bacteroidota</taxon>
        <taxon>Cytophagia</taxon>
        <taxon>Cytophagales</taxon>
        <taxon>Persicobacteraceae</taxon>
        <taxon>Persicobacter</taxon>
    </lineage>
</organism>
<keyword evidence="6 7" id="KW-0472">Membrane</keyword>